<comment type="similarity">
    <text evidence="1">Belongs to the LysR transcriptional regulatory family.</text>
</comment>
<reference evidence="7" key="2">
    <citation type="submission" date="2021-04" db="EMBL/GenBank/DDBJ databases">
        <title>Complete Genome and methylome analysis of Thiothrix fructosivorans ATCC 49748.</title>
        <authorList>
            <person name="Fomenkov A."/>
            <person name="Sun L."/>
            <person name="Vincze T."/>
            <person name="Grabovich M.Y."/>
            <person name="Roberts R.J."/>
        </authorList>
    </citation>
    <scope>NUCLEOTIDE SEQUENCE</scope>
    <source>
        <strain evidence="7">ATCC 49748</strain>
    </source>
</reference>
<dbReference type="EMBL" id="JAFMPM010000006">
    <property type="protein sequence ID" value="MBO0613382.1"/>
    <property type="molecule type" value="Genomic_DNA"/>
</dbReference>
<dbReference type="Pfam" id="PF03466">
    <property type="entry name" value="LysR_substrate"/>
    <property type="match status" value="1"/>
</dbReference>
<evidence type="ECO:0000256" key="3">
    <source>
        <dbReference type="ARBA" id="ARBA00023125"/>
    </source>
</evidence>
<evidence type="ECO:0000313" key="6">
    <source>
        <dbReference type="EMBL" id="MBO0613382.1"/>
    </source>
</evidence>
<dbReference type="GO" id="GO:0006351">
    <property type="term" value="P:DNA-templated transcription"/>
    <property type="evidence" value="ECO:0007669"/>
    <property type="project" value="TreeGrafter"/>
</dbReference>
<dbReference type="SUPFAM" id="SSF46785">
    <property type="entry name" value="Winged helix' DNA-binding domain"/>
    <property type="match status" value="1"/>
</dbReference>
<dbReference type="FunFam" id="1.10.10.10:FF:000038">
    <property type="entry name" value="Glycine cleavage system transcriptional activator"/>
    <property type="match status" value="1"/>
</dbReference>
<dbReference type="InterPro" id="IPR005119">
    <property type="entry name" value="LysR_subst-bd"/>
</dbReference>
<dbReference type="PANTHER" id="PTHR30537:SF26">
    <property type="entry name" value="GLYCINE CLEAVAGE SYSTEM TRANSCRIPTIONAL ACTIVATOR"/>
    <property type="match status" value="1"/>
</dbReference>
<dbReference type="RefSeq" id="WP_207251081.1">
    <property type="nucleotide sequence ID" value="NZ_JAFMPM010000006.1"/>
</dbReference>
<dbReference type="NCBIfam" id="NF008352">
    <property type="entry name" value="PRK11139.1"/>
    <property type="match status" value="1"/>
</dbReference>
<dbReference type="SUPFAM" id="SSF53850">
    <property type="entry name" value="Periplasmic binding protein-like II"/>
    <property type="match status" value="1"/>
</dbReference>
<dbReference type="InterPro" id="IPR000847">
    <property type="entry name" value="LysR_HTH_N"/>
</dbReference>
<dbReference type="GO" id="GO:0043565">
    <property type="term" value="F:sequence-specific DNA binding"/>
    <property type="evidence" value="ECO:0007669"/>
    <property type="project" value="TreeGrafter"/>
</dbReference>
<dbReference type="InterPro" id="IPR036390">
    <property type="entry name" value="WH_DNA-bd_sf"/>
</dbReference>
<dbReference type="PRINTS" id="PR00039">
    <property type="entry name" value="HTHLYSR"/>
</dbReference>
<proteinExistence type="inferred from homology"/>
<keyword evidence="8" id="KW-1185">Reference proteome</keyword>
<dbReference type="CDD" id="cd08432">
    <property type="entry name" value="PBP2_GcdR_TrpI_HvrB_AmpR_like"/>
    <property type="match status" value="1"/>
</dbReference>
<dbReference type="AlphaFoldDB" id="A0A8B0SJJ8"/>
<evidence type="ECO:0000256" key="1">
    <source>
        <dbReference type="ARBA" id="ARBA00009437"/>
    </source>
</evidence>
<sequence length="320" mass="35736">MSQQLPPLNALRAFEAVARHLSFTKAAVELNVTRAAISHQIKFLEDYLGFTLLERKNRTITLSQGAEEALPKLREGFDNLAEAVHLMRSEKHRQSITVFTTPSFASKWLIPRLHRFSLKHPDIDMQINSNVHLMAADLQGDGGGMDTFFRQNHVDVVIGFGAGQLAGAEKLFAVSAVPVCSPTLVSKTHHHPLKQPEDLAFHTLLHDESDYIGHPSWITWLKRQGVQGVNVNRGLHFNHVSLALDAAVDGQGVLLAIKPLAQSDIDAGRLCIPFNLPIQLEHAYFIFRQKKNNNNQVGTNVFVEWLREEAQLQSREASKG</sequence>
<gene>
    <name evidence="7" type="primary">gcvA</name>
    <name evidence="7" type="ORF">J1836_002110</name>
    <name evidence="6" type="ORF">J1836_10705</name>
</gene>
<dbReference type="PROSITE" id="PS50931">
    <property type="entry name" value="HTH_LYSR"/>
    <property type="match status" value="1"/>
</dbReference>
<dbReference type="EMBL" id="CP072748">
    <property type="protein sequence ID" value="QTX11184.1"/>
    <property type="molecule type" value="Genomic_DNA"/>
</dbReference>
<dbReference type="FunFam" id="3.40.190.10:FF:000017">
    <property type="entry name" value="Glycine cleavage system transcriptional activator"/>
    <property type="match status" value="1"/>
</dbReference>
<evidence type="ECO:0000256" key="2">
    <source>
        <dbReference type="ARBA" id="ARBA00023015"/>
    </source>
</evidence>
<feature type="domain" description="HTH lysR-type" evidence="5">
    <location>
        <begin position="6"/>
        <end position="63"/>
    </location>
</feature>
<keyword evidence="3" id="KW-0238">DNA-binding</keyword>
<organism evidence="7">
    <name type="scientific">Thiothrix fructosivorans</name>
    <dbReference type="NCBI Taxonomy" id="111770"/>
    <lineage>
        <taxon>Bacteria</taxon>
        <taxon>Pseudomonadati</taxon>
        <taxon>Pseudomonadota</taxon>
        <taxon>Gammaproteobacteria</taxon>
        <taxon>Thiotrichales</taxon>
        <taxon>Thiotrichaceae</taxon>
        <taxon>Thiothrix</taxon>
    </lineage>
</organism>
<dbReference type="GO" id="GO:0003700">
    <property type="term" value="F:DNA-binding transcription factor activity"/>
    <property type="evidence" value="ECO:0007669"/>
    <property type="project" value="InterPro"/>
</dbReference>
<accession>A0A8B0SJJ8</accession>
<dbReference type="Proteomes" id="UP000664466">
    <property type="component" value="Unassembled WGS sequence"/>
</dbReference>
<dbReference type="Gene3D" id="3.40.190.10">
    <property type="entry name" value="Periplasmic binding protein-like II"/>
    <property type="match status" value="2"/>
</dbReference>
<reference evidence="6 8" key="1">
    <citation type="submission" date="2021-03" db="EMBL/GenBank/DDBJ databases">
        <title>Draft genome and methylome analysis of Thiotrix fructosivoruns ATCC 49748.</title>
        <authorList>
            <person name="Fomenkov A."/>
            <person name="Grabovich M.Y."/>
            <person name="Roberts R.J."/>
        </authorList>
    </citation>
    <scope>NUCLEOTIDE SEQUENCE [LARGE SCALE GENOMIC DNA]</scope>
    <source>
        <strain evidence="6 8">ATCC 49748</strain>
    </source>
</reference>
<keyword evidence="2" id="KW-0805">Transcription regulation</keyword>
<dbReference type="InterPro" id="IPR036388">
    <property type="entry name" value="WH-like_DNA-bd_sf"/>
</dbReference>
<dbReference type="InterPro" id="IPR058163">
    <property type="entry name" value="LysR-type_TF_proteobact-type"/>
</dbReference>
<evidence type="ECO:0000259" key="5">
    <source>
        <dbReference type="PROSITE" id="PS50931"/>
    </source>
</evidence>
<dbReference type="Pfam" id="PF00126">
    <property type="entry name" value="HTH_1"/>
    <property type="match status" value="1"/>
</dbReference>
<evidence type="ECO:0000313" key="7">
    <source>
        <dbReference type="EMBL" id="QTX11184.1"/>
    </source>
</evidence>
<name>A0A8B0SJJ8_9GAMM</name>
<dbReference type="Gene3D" id="1.10.10.10">
    <property type="entry name" value="Winged helix-like DNA-binding domain superfamily/Winged helix DNA-binding domain"/>
    <property type="match status" value="1"/>
</dbReference>
<evidence type="ECO:0000256" key="4">
    <source>
        <dbReference type="ARBA" id="ARBA00023163"/>
    </source>
</evidence>
<dbReference type="PANTHER" id="PTHR30537">
    <property type="entry name" value="HTH-TYPE TRANSCRIPTIONAL REGULATOR"/>
    <property type="match status" value="1"/>
</dbReference>
<evidence type="ECO:0000313" key="8">
    <source>
        <dbReference type="Proteomes" id="UP000664466"/>
    </source>
</evidence>
<keyword evidence="4" id="KW-0804">Transcription</keyword>
<protein>
    <submittedName>
        <fullName evidence="7">Transcriptional regulator GcvA</fullName>
    </submittedName>
</protein>